<evidence type="ECO:0000256" key="6">
    <source>
        <dbReference type="ARBA" id="ARBA00023136"/>
    </source>
</evidence>
<dbReference type="AlphaFoldDB" id="A0A920CNF1"/>
<dbReference type="Gene3D" id="3.40.720.10">
    <property type="entry name" value="Alkaline Phosphatase, subunit A"/>
    <property type="match status" value="1"/>
</dbReference>
<dbReference type="CDD" id="cd16015">
    <property type="entry name" value="LTA_synthase"/>
    <property type="match status" value="1"/>
</dbReference>
<dbReference type="InterPro" id="IPR000917">
    <property type="entry name" value="Sulfatase_N"/>
</dbReference>
<dbReference type="RefSeq" id="WP_212976527.1">
    <property type="nucleotide sequence ID" value="NZ_AP025343.1"/>
</dbReference>
<dbReference type="PANTHER" id="PTHR47371:SF3">
    <property type="entry name" value="PHOSPHOGLYCEROL TRANSFERASE I"/>
    <property type="match status" value="1"/>
</dbReference>
<keyword evidence="5" id="KW-1133">Transmembrane helix</keyword>
<accession>A0A920CNF1</accession>
<organism evidence="9 10">
    <name type="scientific">Paenibacillus azoreducens</name>
    <dbReference type="NCBI Taxonomy" id="116718"/>
    <lineage>
        <taxon>Bacteria</taxon>
        <taxon>Bacillati</taxon>
        <taxon>Bacillota</taxon>
        <taxon>Bacilli</taxon>
        <taxon>Bacillales</taxon>
        <taxon>Paenibacillaceae</taxon>
        <taxon>Paenibacillus</taxon>
    </lineage>
</organism>
<evidence type="ECO:0000313" key="9">
    <source>
        <dbReference type="EMBL" id="GIO45310.1"/>
    </source>
</evidence>
<keyword evidence="3" id="KW-1003">Cell membrane</keyword>
<dbReference type="Proteomes" id="UP000682811">
    <property type="component" value="Unassembled WGS sequence"/>
</dbReference>
<gene>
    <name evidence="9" type="ORF">J34TS1_00750</name>
</gene>
<keyword evidence="4" id="KW-0812">Transmembrane</keyword>
<feature type="chain" id="PRO_5039466887" description="Sulfatase N-terminal domain-containing protein" evidence="7">
    <location>
        <begin position="28"/>
        <end position="452"/>
    </location>
</feature>
<evidence type="ECO:0000256" key="1">
    <source>
        <dbReference type="ARBA" id="ARBA00004651"/>
    </source>
</evidence>
<keyword evidence="6" id="KW-0472">Membrane</keyword>
<dbReference type="InterPro" id="IPR050448">
    <property type="entry name" value="OpgB/LTA_synthase_biosynth"/>
</dbReference>
<evidence type="ECO:0000256" key="3">
    <source>
        <dbReference type="ARBA" id="ARBA00022475"/>
    </source>
</evidence>
<reference evidence="9 10" key="1">
    <citation type="submission" date="2021-03" db="EMBL/GenBank/DDBJ databases">
        <title>Antimicrobial resistance genes in bacteria isolated from Japanese honey, and their potential for conferring macrolide and lincosamide resistance in the American foulbrood pathogen Paenibacillus larvae.</title>
        <authorList>
            <person name="Okamoto M."/>
            <person name="Kumagai M."/>
            <person name="Kanamori H."/>
            <person name="Takamatsu D."/>
        </authorList>
    </citation>
    <scope>NUCLEOTIDE SEQUENCE [LARGE SCALE GENOMIC DNA]</scope>
    <source>
        <strain evidence="9 10">J34TS1</strain>
    </source>
</reference>
<proteinExistence type="predicted"/>
<feature type="signal peptide" evidence="7">
    <location>
        <begin position="1"/>
        <end position="27"/>
    </location>
</feature>
<sequence>MRRCKYYFSALITGIGLAVICTAGAFAGETQKTDNRAPSSQAFSHDQHIQGQERKSHFAAGNGYHLIMVQFESLQNFVLNTSIDHQQITPVLNALSKQSLYFPHVFQQIGAGNTSDAEFVSNTSIYPVGSSPMSHKYGNRKLSSLAKLMQGNGYVASTFHVNDVSFWNRDQLYPALGFDKYYDKPYFDGEKFNRFGPSDEELFRVGANTMQEMDRRHQKFFSQFVTVSSHSPFIVPKDKKRLNLPQHLKGKLLGHYLTAINYSDYALGTFIDRLKQSGLWDKSVFVVYGDHFGLNKKLHDPKKISRALGIPYHKQISTFNVPFIIHLPGQLRGQVVDRVGGQIDFLPTIANIMGIDLEAEGFKAFGHDLLNVERNIIGMRYYLPTGAFFNDEVFFIPGKKGFEDGTATSIRTLQCMKDISKYKPDYDYIKKWMKASDRYVKQLPVREDTIRK</sequence>
<dbReference type="Pfam" id="PF00884">
    <property type="entry name" value="Sulfatase"/>
    <property type="match status" value="1"/>
</dbReference>
<evidence type="ECO:0000313" key="10">
    <source>
        <dbReference type="Proteomes" id="UP000682811"/>
    </source>
</evidence>
<comment type="caution">
    <text evidence="9">The sequence shown here is derived from an EMBL/GenBank/DDBJ whole genome shotgun (WGS) entry which is preliminary data.</text>
</comment>
<dbReference type="PANTHER" id="PTHR47371">
    <property type="entry name" value="LIPOTEICHOIC ACID SYNTHASE"/>
    <property type="match status" value="1"/>
</dbReference>
<feature type="domain" description="Sulfatase N-terminal" evidence="8">
    <location>
        <begin position="66"/>
        <end position="355"/>
    </location>
</feature>
<dbReference type="GO" id="GO:0005886">
    <property type="term" value="C:plasma membrane"/>
    <property type="evidence" value="ECO:0007669"/>
    <property type="project" value="UniProtKB-SubCell"/>
</dbReference>
<protein>
    <recommendedName>
        <fullName evidence="8">Sulfatase N-terminal domain-containing protein</fullName>
    </recommendedName>
</protein>
<dbReference type="SUPFAM" id="SSF53649">
    <property type="entry name" value="Alkaline phosphatase-like"/>
    <property type="match status" value="1"/>
</dbReference>
<dbReference type="Gene3D" id="3.30.1120.170">
    <property type="match status" value="1"/>
</dbReference>
<dbReference type="InterPro" id="IPR017850">
    <property type="entry name" value="Alkaline_phosphatase_core_sf"/>
</dbReference>
<comment type="subcellular location">
    <subcellularLocation>
        <location evidence="1">Cell membrane</location>
        <topology evidence="1">Multi-pass membrane protein</topology>
    </subcellularLocation>
</comment>
<evidence type="ECO:0000256" key="2">
    <source>
        <dbReference type="ARBA" id="ARBA00004936"/>
    </source>
</evidence>
<evidence type="ECO:0000256" key="7">
    <source>
        <dbReference type="SAM" id="SignalP"/>
    </source>
</evidence>
<evidence type="ECO:0000256" key="4">
    <source>
        <dbReference type="ARBA" id="ARBA00022692"/>
    </source>
</evidence>
<keyword evidence="10" id="KW-1185">Reference proteome</keyword>
<comment type="pathway">
    <text evidence="2">Cell wall biogenesis; lipoteichoic acid biosynthesis.</text>
</comment>
<keyword evidence="7" id="KW-0732">Signal</keyword>
<name>A0A920CNF1_9BACL</name>
<dbReference type="EMBL" id="BORT01000001">
    <property type="protein sequence ID" value="GIO45310.1"/>
    <property type="molecule type" value="Genomic_DNA"/>
</dbReference>
<evidence type="ECO:0000259" key="8">
    <source>
        <dbReference type="Pfam" id="PF00884"/>
    </source>
</evidence>
<evidence type="ECO:0000256" key="5">
    <source>
        <dbReference type="ARBA" id="ARBA00022989"/>
    </source>
</evidence>